<protein>
    <submittedName>
        <fullName evidence="1">Uncharacterized protein</fullName>
    </submittedName>
</protein>
<evidence type="ECO:0000313" key="1">
    <source>
        <dbReference type="EMBL" id="KLU01223.1"/>
    </source>
</evidence>
<dbReference type="AlphaFoldDB" id="A0A0J1B3M4"/>
<dbReference type="Proteomes" id="UP000036367">
    <property type="component" value="Unassembled WGS sequence"/>
</dbReference>
<name>A0A0J1B3M4_RHOIS</name>
<dbReference type="PATRIC" id="fig|595434.4.peg.6465"/>
<comment type="caution">
    <text evidence="1">The sequence shown here is derived from an EMBL/GenBank/DDBJ whole genome shotgun (WGS) entry which is preliminary data.</text>
</comment>
<reference evidence="1" key="1">
    <citation type="submission" date="2015-05" db="EMBL/GenBank/DDBJ databases">
        <title>Permanent draft genome of Rhodopirellula islandicus K833.</title>
        <authorList>
            <person name="Kizina J."/>
            <person name="Richter M."/>
            <person name="Glockner F.O."/>
            <person name="Harder J."/>
        </authorList>
    </citation>
    <scope>NUCLEOTIDE SEQUENCE [LARGE SCALE GENOMIC DNA]</scope>
    <source>
        <strain evidence="1">K833</strain>
    </source>
</reference>
<dbReference type="EMBL" id="LECT01000055">
    <property type="protein sequence ID" value="KLU01223.1"/>
    <property type="molecule type" value="Genomic_DNA"/>
</dbReference>
<evidence type="ECO:0000313" key="2">
    <source>
        <dbReference type="Proteomes" id="UP000036367"/>
    </source>
</evidence>
<dbReference type="STRING" id="595434.RISK_006792"/>
<sequence>MGRAEIELRCSFQTGCFSIGAEWFCGDDSSPEILSCVLGWGGG</sequence>
<accession>A0A0J1B3M4</accession>
<proteinExistence type="predicted"/>
<gene>
    <name evidence="1" type="ORF">RISK_006792</name>
</gene>
<keyword evidence="2" id="KW-1185">Reference proteome</keyword>
<organism evidence="1 2">
    <name type="scientific">Rhodopirellula islandica</name>
    <dbReference type="NCBI Taxonomy" id="595434"/>
    <lineage>
        <taxon>Bacteria</taxon>
        <taxon>Pseudomonadati</taxon>
        <taxon>Planctomycetota</taxon>
        <taxon>Planctomycetia</taxon>
        <taxon>Pirellulales</taxon>
        <taxon>Pirellulaceae</taxon>
        <taxon>Rhodopirellula</taxon>
    </lineage>
</organism>